<evidence type="ECO:0000313" key="6">
    <source>
        <dbReference type="Proteomes" id="UP000639338"/>
    </source>
</evidence>
<keyword evidence="2" id="KW-0732">Signal</keyword>
<dbReference type="SMART" id="SM00364">
    <property type="entry name" value="LRR_BAC"/>
    <property type="match status" value="9"/>
</dbReference>
<name>A0A834Y2R0_APHGI</name>
<evidence type="ECO:0000256" key="3">
    <source>
        <dbReference type="ARBA" id="ARBA00022737"/>
    </source>
</evidence>
<dbReference type="InterPro" id="IPR050541">
    <property type="entry name" value="LRR_TM_domain-containing"/>
</dbReference>
<keyword evidence="4" id="KW-0472">Membrane</keyword>
<dbReference type="AlphaFoldDB" id="A0A834Y2R0"/>
<proteinExistence type="predicted"/>
<organism evidence="5 6">
    <name type="scientific">Aphidius gifuensis</name>
    <name type="common">Parasitoid wasp</name>
    <dbReference type="NCBI Taxonomy" id="684658"/>
    <lineage>
        <taxon>Eukaryota</taxon>
        <taxon>Metazoa</taxon>
        <taxon>Ecdysozoa</taxon>
        <taxon>Arthropoda</taxon>
        <taxon>Hexapoda</taxon>
        <taxon>Insecta</taxon>
        <taxon>Pterygota</taxon>
        <taxon>Neoptera</taxon>
        <taxon>Endopterygota</taxon>
        <taxon>Hymenoptera</taxon>
        <taxon>Apocrita</taxon>
        <taxon>Ichneumonoidea</taxon>
        <taxon>Braconidae</taxon>
        <taxon>Aphidiinae</taxon>
        <taxon>Aphidius</taxon>
    </lineage>
</organism>
<dbReference type="InterPro" id="IPR003591">
    <property type="entry name" value="Leu-rich_rpt_typical-subtyp"/>
</dbReference>
<keyword evidence="4" id="KW-0812">Transmembrane</keyword>
<dbReference type="FunFam" id="3.80.10.10:FF:001164">
    <property type="entry name" value="GH01279p"/>
    <property type="match status" value="2"/>
</dbReference>
<evidence type="ECO:0008006" key="7">
    <source>
        <dbReference type="Google" id="ProtNLM"/>
    </source>
</evidence>
<keyword evidence="1" id="KW-0433">Leucine-rich repeat</keyword>
<sequence length="1052" mass="119666">MLLIVSPIIGEYIAPGPRYKCPDEKNSINIYPCVCIKGTDNGLIVQCENTNLASLSVAFSNLATEAVPIEELVISKCDIARFYGPALYQLDVRVLKILDTPLKYIEQHSFLGVNRTLQELYIHQSNLIKFPKEALQILGNLSILSISGHHLTELEKDSFTDSMVSVKLEKLEISNGLMSIISPASLTPLKKLKTLNLNGNKITELNRNQFKGLRDTESLDLSNNSIRTLDPSHFMELTKMGWCNLSRNAIGDLKRGTFSRNTVLKVLNLSHNKIKKIDTNTFKGMRFLRRLYLDNNEINDVGRGTFESTTRIGTIDLSKNAIKAIKYQMFYQLQHVELIDVSNNHITNIEKNAFVGLILAKVNLSNNEITNLESGSFENCINITNLDLSYNKISNISKYAFDETTYATEIQLSYNFLTSLNQVPLQNMTGLKLLNVSNNLIRSIPRNTFPKLYELHTIDLAYNNLSDIHNGIFQTLFSLRLLNLSHNSMEEIKSSTFGTLPTLLELDLSYNNLSIIANGGLAKLSGCRYLTVKNNKLQKIFQLPISLAHLDYSNNKLTEIPTVEIWPSMNSLLHLDLSMNQLGDNLHYGSFEPLLTLRILNLQGNNITLPPWAALSTLTSLQYLYMEDNNITSLSKKSFGQLPIVFELNVAHNKIRDITINAFEGLLQLLTLNLTNNDIKFIPVGAFKGLVSLRILDISYNQIERLDNKTHALLNDCLSLEKINLSHNRISFISKHTFPSDPWISFKLKEIDLSYNSISVISYDLTIGTRKVITMNLSNNHINEIRQYVIGNLTAIETLDLSYNDLTDISDDNIFHPPNSLMNLNLQNNFFTHLPIEKIVKLPKLKELNLQFNNLTSFDNNILKIIKNSTILKFKVKRWLTSLSKTPLEWSNVTCVTPNHLASKLLIDSREELMSCEDKKFQNNTDLQIAPDIKFRNVEYFEEDDYFIVTWYVTSRGDIGDFYIVVKEVGKLRSIIEKDIVYNERSYKLRGLSMSTTNYELCILARDSTGNVKHYRNSQCRILNKPSSLSSMGFTLNFNLSLIIINICLFIF</sequence>
<dbReference type="PANTHER" id="PTHR24369">
    <property type="entry name" value="ANTIGEN BSP, PUTATIVE-RELATED"/>
    <property type="match status" value="1"/>
</dbReference>
<keyword evidence="3" id="KW-0677">Repeat</keyword>
<feature type="transmembrane region" description="Helical" evidence="4">
    <location>
        <begin position="1029"/>
        <end position="1051"/>
    </location>
</feature>
<dbReference type="Pfam" id="PF00560">
    <property type="entry name" value="LRR_1"/>
    <property type="match status" value="1"/>
</dbReference>
<dbReference type="InterPro" id="IPR001611">
    <property type="entry name" value="Leu-rich_rpt"/>
</dbReference>
<reference evidence="5 6" key="1">
    <citation type="submission" date="2020-08" db="EMBL/GenBank/DDBJ databases">
        <title>Aphidius gifuensis genome sequencing and assembly.</title>
        <authorList>
            <person name="Du Z."/>
        </authorList>
    </citation>
    <scope>NUCLEOTIDE SEQUENCE [LARGE SCALE GENOMIC DNA]</scope>
    <source>
        <strain evidence="5">YNYX2018</strain>
        <tissue evidence="5">Adults</tissue>
    </source>
</reference>
<evidence type="ECO:0000256" key="4">
    <source>
        <dbReference type="SAM" id="Phobius"/>
    </source>
</evidence>
<evidence type="ECO:0000256" key="1">
    <source>
        <dbReference type="ARBA" id="ARBA00022614"/>
    </source>
</evidence>
<dbReference type="PROSITE" id="PS51450">
    <property type="entry name" value="LRR"/>
    <property type="match status" value="12"/>
</dbReference>
<dbReference type="PANTHER" id="PTHR24369:SF210">
    <property type="entry name" value="CHAOPTIN-RELATED"/>
    <property type="match status" value="1"/>
</dbReference>
<gene>
    <name evidence="5" type="ORF">HCN44_006112</name>
</gene>
<dbReference type="SMART" id="SM00365">
    <property type="entry name" value="LRR_SD22"/>
    <property type="match status" value="8"/>
</dbReference>
<dbReference type="SMART" id="SM00369">
    <property type="entry name" value="LRR_TYP"/>
    <property type="match status" value="22"/>
</dbReference>
<evidence type="ECO:0000256" key="2">
    <source>
        <dbReference type="ARBA" id="ARBA00022729"/>
    </source>
</evidence>
<keyword evidence="4" id="KW-1133">Transmembrane helix</keyword>
<accession>A0A834Y2R0</accession>
<dbReference type="OrthoDB" id="5789657at2759"/>
<dbReference type="Proteomes" id="UP000639338">
    <property type="component" value="Unassembled WGS sequence"/>
</dbReference>
<dbReference type="Pfam" id="PF13855">
    <property type="entry name" value="LRR_8"/>
    <property type="match status" value="7"/>
</dbReference>
<dbReference type="Pfam" id="PF13516">
    <property type="entry name" value="LRR_6"/>
    <property type="match status" value="1"/>
</dbReference>
<dbReference type="Gene3D" id="3.80.10.10">
    <property type="entry name" value="Ribonuclease Inhibitor"/>
    <property type="match status" value="7"/>
</dbReference>
<dbReference type="GO" id="GO:0005886">
    <property type="term" value="C:plasma membrane"/>
    <property type="evidence" value="ECO:0007669"/>
    <property type="project" value="TreeGrafter"/>
</dbReference>
<protein>
    <recommendedName>
        <fullName evidence="7">Chaoptin</fullName>
    </recommendedName>
</protein>
<dbReference type="InterPro" id="IPR032675">
    <property type="entry name" value="LRR_dom_sf"/>
</dbReference>
<keyword evidence="6" id="KW-1185">Reference proteome</keyword>
<dbReference type="EMBL" id="JACMRX010000001">
    <property type="protein sequence ID" value="KAF7997541.1"/>
    <property type="molecule type" value="Genomic_DNA"/>
</dbReference>
<dbReference type="SUPFAM" id="SSF52058">
    <property type="entry name" value="L domain-like"/>
    <property type="match status" value="3"/>
</dbReference>
<evidence type="ECO:0000313" key="5">
    <source>
        <dbReference type="EMBL" id="KAF7997541.1"/>
    </source>
</evidence>
<comment type="caution">
    <text evidence="5">The sequence shown here is derived from an EMBL/GenBank/DDBJ whole genome shotgun (WGS) entry which is preliminary data.</text>
</comment>